<dbReference type="PANTHER" id="PTHR43866:SF4">
    <property type="entry name" value="MALONATE-SEMIALDEHYDE DEHYDROGENASE"/>
    <property type="match status" value="1"/>
</dbReference>
<evidence type="ECO:0000313" key="6">
    <source>
        <dbReference type="Proteomes" id="UP000016986"/>
    </source>
</evidence>
<keyword evidence="2" id="KW-0560">Oxidoreductase</keyword>
<dbReference type="Proteomes" id="UP000016986">
    <property type="component" value="Unassembled WGS sequence"/>
</dbReference>
<accession>U2YU36</accession>
<dbReference type="InterPro" id="IPR016161">
    <property type="entry name" value="Ald_DH/histidinol_DH"/>
</dbReference>
<dbReference type="FunFam" id="3.40.605.10:FF:000003">
    <property type="entry name" value="Methylmalonate-semialdehyde dehydrogenase [acylating]"/>
    <property type="match status" value="1"/>
</dbReference>
<dbReference type="GO" id="GO:0006210">
    <property type="term" value="P:thymine catabolic process"/>
    <property type="evidence" value="ECO:0007669"/>
    <property type="project" value="TreeGrafter"/>
</dbReference>
<evidence type="ECO:0000259" key="4">
    <source>
        <dbReference type="Pfam" id="PF00171"/>
    </source>
</evidence>
<dbReference type="Gene3D" id="3.40.605.10">
    <property type="entry name" value="Aldehyde Dehydrogenase, Chain A, domain 1"/>
    <property type="match status" value="1"/>
</dbReference>
<comment type="caution">
    <text evidence="5">The sequence shown here is derived from an EMBL/GenBank/DDBJ whole genome shotgun (WGS) entry which is preliminary data.</text>
</comment>
<dbReference type="Gene3D" id="3.40.309.10">
    <property type="entry name" value="Aldehyde Dehydrogenase, Chain A, domain 2"/>
    <property type="match status" value="1"/>
</dbReference>
<dbReference type="InterPro" id="IPR016163">
    <property type="entry name" value="Ald_DH_C"/>
</dbReference>
<dbReference type="EMBL" id="BATA01000025">
    <property type="protein sequence ID" value="GAD52520.1"/>
    <property type="molecule type" value="Genomic_DNA"/>
</dbReference>
<gene>
    <name evidence="5" type="ORF">MBEHAL_1280</name>
</gene>
<dbReference type="FunFam" id="3.40.309.10:FF:000002">
    <property type="entry name" value="Methylmalonate-semialdehyde dehydrogenase (Acylating)"/>
    <property type="match status" value="1"/>
</dbReference>
<keyword evidence="6" id="KW-1185">Reference proteome</keyword>
<dbReference type="InterPro" id="IPR015590">
    <property type="entry name" value="Aldehyde_DH_dom"/>
</dbReference>
<organism evidence="5 6">
    <name type="scientific">Halarchaeum acidiphilum MH1-52-1</name>
    <dbReference type="NCBI Taxonomy" id="1261545"/>
    <lineage>
        <taxon>Archaea</taxon>
        <taxon>Methanobacteriati</taxon>
        <taxon>Methanobacteriota</taxon>
        <taxon>Stenosarchaea group</taxon>
        <taxon>Halobacteria</taxon>
        <taxon>Halobacteriales</taxon>
        <taxon>Halobacteriaceae</taxon>
    </lineage>
</organism>
<proteinExistence type="predicted"/>
<protein>
    <recommendedName>
        <fullName evidence="1">methylmalonate-semialdehyde dehydrogenase (CoA acylating)</fullName>
        <ecNumber evidence="1">1.2.1.27</ecNumber>
    </recommendedName>
</protein>
<evidence type="ECO:0000256" key="3">
    <source>
        <dbReference type="ARBA" id="ARBA00023027"/>
    </source>
</evidence>
<dbReference type="CDD" id="cd07085">
    <property type="entry name" value="ALDH_F6_MMSDH"/>
    <property type="match status" value="1"/>
</dbReference>
<dbReference type="GO" id="GO:0006574">
    <property type="term" value="P:L-valine catabolic process"/>
    <property type="evidence" value="ECO:0007669"/>
    <property type="project" value="TreeGrafter"/>
</dbReference>
<dbReference type="InterPro" id="IPR010061">
    <property type="entry name" value="MeMal-semiAld_DH"/>
</dbReference>
<dbReference type="Pfam" id="PF00171">
    <property type="entry name" value="Aldedh"/>
    <property type="match status" value="1"/>
</dbReference>
<dbReference type="eggNOG" id="arCOG01252">
    <property type="taxonomic scope" value="Archaea"/>
</dbReference>
<evidence type="ECO:0000313" key="5">
    <source>
        <dbReference type="EMBL" id="GAD52520.1"/>
    </source>
</evidence>
<dbReference type="AlphaFoldDB" id="U2YU36"/>
<feature type="domain" description="Aldehyde dehydrogenase" evidence="4">
    <location>
        <begin position="36"/>
        <end position="497"/>
    </location>
</feature>
<name>U2YU36_9EURY</name>
<sequence length="508" mass="54935">MWQEISEGTTEKRVAMGRLQTRATEESLRNYVNGTWRDTNGSDGQAVVNPATGETITHVPFSDRDDIDAAVAQASEAFETWSATPVEERIQPLFRLKTLLEDHQEEIAETLVDEHGKTRGEAMGELRRGIENVEVACGIPSMMQDGTLENAAPNIDESAVRHPVGVYAAVTPFNFPGMIPLWFLPYAVATGNAFILKPSEQAPMTAELIFELIDEADFPDGVVQLLHGSVDTVNTILEHDGIEGVSFVGSTPVAKHVYETAAANGKRVQAQGGAKNHAIVTESADVEYAAEKIFSAACACSGERCLALDIAVVEDAVYDEFADAVVAQAEAATLGYGLDDETTIGPLISAEHEERVRGYMDDGEAEGAEVLYDGRDTAVEGYEDGNFLGPVVFGDVTVEMTIQREEIFGPVLGLIRASDFDEAVETVNSSRFGNAASLFTDSGYKANRFKSEVDAGNLGVNVGTVAPMAFFHFGGAKDSFFGDLHAQGEDAIKFYTDETVYIERWPDQ</sequence>
<evidence type="ECO:0000256" key="2">
    <source>
        <dbReference type="ARBA" id="ARBA00023002"/>
    </source>
</evidence>
<reference evidence="5 6" key="1">
    <citation type="submission" date="2013-09" db="EMBL/GenBank/DDBJ databases">
        <title>Whole genome sequencing of Halarchaeum acidiphilum strain MH1-52-1.</title>
        <authorList>
            <person name="Shimane Y."/>
            <person name="Minegishi H."/>
            <person name="Nishi S."/>
            <person name="Echigo A."/>
            <person name="Shuto A."/>
            <person name="Konishi M."/>
            <person name="Ito T."/>
            <person name="Ohkuma M."/>
            <person name="Ohta Y."/>
            <person name="Nagano Y."/>
            <person name="Tsubouchi T."/>
            <person name="Mori K."/>
            <person name="Usui K."/>
            <person name="Kamekura M."/>
            <person name="Usami R."/>
            <person name="Takaki Y."/>
            <person name="Hatada Y."/>
        </authorList>
    </citation>
    <scope>NUCLEOTIDE SEQUENCE [LARGE SCALE GENOMIC DNA]</scope>
    <source>
        <strain evidence="5 6">JCM 16109</strain>
    </source>
</reference>
<evidence type="ECO:0000256" key="1">
    <source>
        <dbReference type="ARBA" id="ARBA00013048"/>
    </source>
</evidence>
<dbReference type="EC" id="1.2.1.27" evidence="1"/>
<dbReference type="NCBIfam" id="TIGR01722">
    <property type="entry name" value="MMSDH"/>
    <property type="match status" value="1"/>
</dbReference>
<keyword evidence="3" id="KW-0520">NAD</keyword>
<dbReference type="GO" id="GO:0004491">
    <property type="term" value="F:methylmalonate-semialdehyde dehydrogenase (acylating, NAD) activity"/>
    <property type="evidence" value="ECO:0007669"/>
    <property type="project" value="UniProtKB-EC"/>
</dbReference>
<dbReference type="InterPro" id="IPR016162">
    <property type="entry name" value="Ald_DH_N"/>
</dbReference>
<dbReference type="SUPFAM" id="SSF53720">
    <property type="entry name" value="ALDH-like"/>
    <property type="match status" value="1"/>
</dbReference>
<dbReference type="PANTHER" id="PTHR43866">
    <property type="entry name" value="MALONATE-SEMIALDEHYDE DEHYDROGENASE"/>
    <property type="match status" value="1"/>
</dbReference>